<dbReference type="EMBL" id="JACEIK010005407">
    <property type="protein sequence ID" value="MCE0481428.1"/>
    <property type="molecule type" value="Genomic_DNA"/>
</dbReference>
<comment type="caution">
    <text evidence="1">The sequence shown here is derived from an EMBL/GenBank/DDBJ whole genome shotgun (WGS) entry which is preliminary data.</text>
</comment>
<evidence type="ECO:0000313" key="2">
    <source>
        <dbReference type="Proteomes" id="UP000823775"/>
    </source>
</evidence>
<keyword evidence="2" id="KW-1185">Reference proteome</keyword>
<reference evidence="1 2" key="1">
    <citation type="journal article" date="2021" name="BMC Genomics">
        <title>Datura genome reveals duplications of psychoactive alkaloid biosynthetic genes and high mutation rate following tissue culture.</title>
        <authorList>
            <person name="Rajewski A."/>
            <person name="Carter-House D."/>
            <person name="Stajich J."/>
            <person name="Litt A."/>
        </authorList>
    </citation>
    <scope>NUCLEOTIDE SEQUENCE [LARGE SCALE GENOMIC DNA]</scope>
    <source>
        <strain evidence="1">AR-01</strain>
    </source>
</reference>
<protein>
    <submittedName>
        <fullName evidence="1">Uncharacterized protein</fullName>
    </submittedName>
</protein>
<accession>A0ABS8VKW1</accession>
<sequence length="78" mass="8118">MDKPDVAPVVALIATSPSGQLPATVTAPDSDVRKELSSIKNDPCGARVKVGPPETYKGLCKVCTPVFKVVEIRALALG</sequence>
<organism evidence="1 2">
    <name type="scientific">Datura stramonium</name>
    <name type="common">Jimsonweed</name>
    <name type="synonym">Common thornapple</name>
    <dbReference type="NCBI Taxonomy" id="4076"/>
    <lineage>
        <taxon>Eukaryota</taxon>
        <taxon>Viridiplantae</taxon>
        <taxon>Streptophyta</taxon>
        <taxon>Embryophyta</taxon>
        <taxon>Tracheophyta</taxon>
        <taxon>Spermatophyta</taxon>
        <taxon>Magnoliopsida</taxon>
        <taxon>eudicotyledons</taxon>
        <taxon>Gunneridae</taxon>
        <taxon>Pentapetalae</taxon>
        <taxon>asterids</taxon>
        <taxon>lamiids</taxon>
        <taxon>Solanales</taxon>
        <taxon>Solanaceae</taxon>
        <taxon>Solanoideae</taxon>
        <taxon>Datureae</taxon>
        <taxon>Datura</taxon>
    </lineage>
</organism>
<proteinExistence type="predicted"/>
<name>A0ABS8VKW1_DATST</name>
<gene>
    <name evidence="1" type="ORF">HAX54_039189</name>
</gene>
<dbReference type="Proteomes" id="UP000823775">
    <property type="component" value="Unassembled WGS sequence"/>
</dbReference>
<evidence type="ECO:0000313" key="1">
    <source>
        <dbReference type="EMBL" id="MCE0481428.1"/>
    </source>
</evidence>